<comment type="caution">
    <text evidence="2">The sequence shown here is derived from an EMBL/GenBank/DDBJ whole genome shotgun (WGS) entry which is preliminary data.</text>
</comment>
<name>A0ABR0MP68_GOSAR</name>
<accession>A0ABR0MP68</accession>
<proteinExistence type="predicted"/>
<gene>
    <name evidence="2" type="ORF">PVK06_043727</name>
</gene>
<protein>
    <submittedName>
        <fullName evidence="2">Uncharacterized protein</fullName>
    </submittedName>
</protein>
<reference evidence="2 3" key="1">
    <citation type="submission" date="2023-03" db="EMBL/GenBank/DDBJ databases">
        <title>WGS of Gossypium arboreum.</title>
        <authorList>
            <person name="Yu D."/>
        </authorList>
    </citation>
    <scope>NUCLEOTIDE SEQUENCE [LARGE SCALE GENOMIC DNA]</scope>
    <source>
        <tissue evidence="2">Leaf</tissue>
    </source>
</reference>
<organism evidence="2 3">
    <name type="scientific">Gossypium arboreum</name>
    <name type="common">Tree cotton</name>
    <name type="synonym">Gossypium nanking</name>
    <dbReference type="NCBI Taxonomy" id="29729"/>
    <lineage>
        <taxon>Eukaryota</taxon>
        <taxon>Viridiplantae</taxon>
        <taxon>Streptophyta</taxon>
        <taxon>Embryophyta</taxon>
        <taxon>Tracheophyta</taxon>
        <taxon>Spermatophyta</taxon>
        <taxon>Magnoliopsida</taxon>
        <taxon>eudicotyledons</taxon>
        <taxon>Gunneridae</taxon>
        <taxon>Pentapetalae</taxon>
        <taxon>rosids</taxon>
        <taxon>malvids</taxon>
        <taxon>Malvales</taxon>
        <taxon>Malvaceae</taxon>
        <taxon>Malvoideae</taxon>
        <taxon>Gossypium</taxon>
    </lineage>
</organism>
<evidence type="ECO:0000313" key="3">
    <source>
        <dbReference type="Proteomes" id="UP001358586"/>
    </source>
</evidence>
<feature type="region of interest" description="Disordered" evidence="1">
    <location>
        <begin position="70"/>
        <end position="107"/>
    </location>
</feature>
<evidence type="ECO:0000313" key="2">
    <source>
        <dbReference type="EMBL" id="KAK5775786.1"/>
    </source>
</evidence>
<keyword evidence="3" id="KW-1185">Reference proteome</keyword>
<feature type="compositionally biased region" description="Acidic residues" evidence="1">
    <location>
        <begin position="75"/>
        <end position="87"/>
    </location>
</feature>
<sequence>MKVPITSNVINEFFELPDFEDNGYSSLMSNIESKNLQGILEELTVLGSKWTTSKQEIHTCRRGYLTPRVKQRVEESEDPEEEEEYPTEIEPMQSAEIPNKTEPTEPVIEPDVATSMFKTQSPHPDLQDELSKLMDIMQHM</sequence>
<evidence type="ECO:0000256" key="1">
    <source>
        <dbReference type="SAM" id="MobiDB-lite"/>
    </source>
</evidence>
<dbReference type="Proteomes" id="UP001358586">
    <property type="component" value="Chromosome 12"/>
</dbReference>
<dbReference type="EMBL" id="JARKNE010000012">
    <property type="protein sequence ID" value="KAK5775786.1"/>
    <property type="molecule type" value="Genomic_DNA"/>
</dbReference>